<organism evidence="1 2">
    <name type="scientific">Pleurodeles waltl</name>
    <name type="common">Iberian ribbed newt</name>
    <dbReference type="NCBI Taxonomy" id="8319"/>
    <lineage>
        <taxon>Eukaryota</taxon>
        <taxon>Metazoa</taxon>
        <taxon>Chordata</taxon>
        <taxon>Craniata</taxon>
        <taxon>Vertebrata</taxon>
        <taxon>Euteleostomi</taxon>
        <taxon>Amphibia</taxon>
        <taxon>Batrachia</taxon>
        <taxon>Caudata</taxon>
        <taxon>Salamandroidea</taxon>
        <taxon>Salamandridae</taxon>
        <taxon>Pleurodelinae</taxon>
        <taxon>Pleurodeles</taxon>
    </lineage>
</organism>
<sequence length="110" mass="12611">MFERPGLEAAAEEALYEIQQGNQDVLTYITHFKQLAAETTSVERAFVTLFCQGLCDKIKVELVHSIHASSLKELIDLALNIEYRLRDRRLEKRRSRFLSQPVSMRPSASS</sequence>
<keyword evidence="2" id="KW-1185">Reference proteome</keyword>
<evidence type="ECO:0000313" key="2">
    <source>
        <dbReference type="Proteomes" id="UP001066276"/>
    </source>
</evidence>
<proteinExistence type="predicted"/>
<accession>A0AAV7M436</accession>
<dbReference type="PANTHER" id="PTHR15503:SF22">
    <property type="entry name" value="TRANSPOSON TY3-I GAG POLYPROTEIN"/>
    <property type="match status" value="1"/>
</dbReference>
<dbReference type="InterPro" id="IPR032567">
    <property type="entry name" value="RTL1-rel"/>
</dbReference>
<name>A0AAV7M436_PLEWA</name>
<protein>
    <recommendedName>
        <fullName evidence="3">Retrotransposon gag domain-containing protein</fullName>
    </recommendedName>
</protein>
<dbReference type="EMBL" id="JANPWB010000014">
    <property type="protein sequence ID" value="KAJ1098566.1"/>
    <property type="molecule type" value="Genomic_DNA"/>
</dbReference>
<comment type="caution">
    <text evidence="1">The sequence shown here is derived from an EMBL/GenBank/DDBJ whole genome shotgun (WGS) entry which is preliminary data.</text>
</comment>
<dbReference type="AlphaFoldDB" id="A0AAV7M436"/>
<evidence type="ECO:0008006" key="3">
    <source>
        <dbReference type="Google" id="ProtNLM"/>
    </source>
</evidence>
<evidence type="ECO:0000313" key="1">
    <source>
        <dbReference type="EMBL" id="KAJ1098566.1"/>
    </source>
</evidence>
<gene>
    <name evidence="1" type="ORF">NDU88_003675</name>
</gene>
<dbReference type="PANTHER" id="PTHR15503">
    <property type="entry name" value="LDOC1 RELATED"/>
    <property type="match status" value="1"/>
</dbReference>
<reference evidence="1" key="1">
    <citation type="journal article" date="2022" name="bioRxiv">
        <title>Sequencing and chromosome-scale assembly of the giantPleurodeles waltlgenome.</title>
        <authorList>
            <person name="Brown T."/>
            <person name="Elewa A."/>
            <person name="Iarovenko S."/>
            <person name="Subramanian E."/>
            <person name="Araus A.J."/>
            <person name="Petzold A."/>
            <person name="Susuki M."/>
            <person name="Suzuki K.-i.T."/>
            <person name="Hayashi T."/>
            <person name="Toyoda A."/>
            <person name="Oliveira C."/>
            <person name="Osipova E."/>
            <person name="Leigh N.D."/>
            <person name="Simon A."/>
            <person name="Yun M.H."/>
        </authorList>
    </citation>
    <scope>NUCLEOTIDE SEQUENCE</scope>
    <source>
        <strain evidence="1">20211129_DDA</strain>
        <tissue evidence="1">Liver</tissue>
    </source>
</reference>
<dbReference type="Proteomes" id="UP001066276">
    <property type="component" value="Chromosome 10"/>
</dbReference>